<dbReference type="PANTHER" id="PTHR31659:SF20">
    <property type="entry name" value="PROTEIN OCTOPUS-LIKE"/>
    <property type="match status" value="1"/>
</dbReference>
<dbReference type="InterPro" id="IPR008004">
    <property type="entry name" value="OCTOPUS-like"/>
</dbReference>
<dbReference type="Proteomes" id="UP000467841">
    <property type="component" value="Unassembled WGS sequence"/>
</dbReference>
<dbReference type="PANTHER" id="PTHR31659">
    <property type="entry name" value="PROTEIN: UPF0503-LIKE PROTEIN, PUTATIVE (DUF740)-RELATED"/>
    <property type="match status" value="1"/>
</dbReference>
<proteinExistence type="predicted"/>
<feature type="region of interest" description="Disordered" evidence="1">
    <location>
        <begin position="530"/>
        <end position="568"/>
    </location>
</feature>
<feature type="compositionally biased region" description="Basic and acidic residues" evidence="1">
    <location>
        <begin position="154"/>
        <end position="163"/>
    </location>
</feature>
<sequence length="623" mass="68389">MNSATDQPSVAADELAPPSQPHRLSTSCDLHPDERFSGFCPSCLCDRLSVLDHNGAAPQPSSSSRKPPTISAATLKALFKPSSGTNNNASGGNGRVRPGFFPELRRTKSFSAKNNEGFCGGFEPQRRSCDVRLRDEHRNLPAKEAATVVVSGGKIEDDSRKSSVSEPVLEVNEEEKAETEEEEEDNVGKTEIVNDSGEITEVKSGEIVEEEEEKVMEEEELKPMKDYIDLYPQTKKPSVRDFAGSFFSAASVFSKKLQKWRQKQKAKKPRANGVDGGRPHLPVDKATRRQLRDTQSEIADYGFGRRSSDTDPRFSLDAGRFSVDIGRISLDDSRYSIDEPRASCDGQLIGRMALPPAARVPPPPSMLSVVENAPIHRSDMQIPVEDPSAPSIVPINGESDPIVIIPGGSNQTRDYYTGPPSRRRKSFDRSNSIKKTVATEMDEVKSASNAKVSPAITIDSNLRSVRDECSMETAENRGNQNGDKKSKRWGKWSIFGLIYRKGVSKDEEEDRCSRSNSTGMVERCVSESWSEMRNGGGGGPKMRRSNSNVSWRSSGEGSARNKSWRYSPKDGDNGMLRFYLTPKRSSWRTGGGGGGGGGGGWEKTAAKANSHGHSIARRVMRLY</sequence>
<dbReference type="GO" id="GO:0005886">
    <property type="term" value="C:plasma membrane"/>
    <property type="evidence" value="ECO:0007669"/>
    <property type="project" value="TreeGrafter"/>
</dbReference>
<protein>
    <submittedName>
        <fullName evidence="2">Uncharacterized protein</fullName>
    </submittedName>
</protein>
<feature type="region of interest" description="Disordered" evidence="1">
    <location>
        <begin position="1"/>
        <end position="28"/>
    </location>
</feature>
<organism evidence="2 3">
    <name type="scientific">Microthlaspi erraticum</name>
    <dbReference type="NCBI Taxonomy" id="1685480"/>
    <lineage>
        <taxon>Eukaryota</taxon>
        <taxon>Viridiplantae</taxon>
        <taxon>Streptophyta</taxon>
        <taxon>Embryophyta</taxon>
        <taxon>Tracheophyta</taxon>
        <taxon>Spermatophyta</taxon>
        <taxon>Magnoliopsida</taxon>
        <taxon>eudicotyledons</taxon>
        <taxon>Gunneridae</taxon>
        <taxon>Pentapetalae</taxon>
        <taxon>rosids</taxon>
        <taxon>malvids</taxon>
        <taxon>Brassicales</taxon>
        <taxon>Brassicaceae</taxon>
        <taxon>Coluteocarpeae</taxon>
        <taxon>Microthlaspi</taxon>
    </lineage>
</organism>
<feature type="region of interest" description="Disordered" evidence="1">
    <location>
        <begin position="402"/>
        <end position="432"/>
    </location>
</feature>
<dbReference type="AlphaFoldDB" id="A0A6D2LN75"/>
<evidence type="ECO:0000313" key="3">
    <source>
        <dbReference type="Proteomes" id="UP000467841"/>
    </source>
</evidence>
<evidence type="ECO:0000256" key="1">
    <source>
        <dbReference type="SAM" id="MobiDB-lite"/>
    </source>
</evidence>
<dbReference type="Pfam" id="PF05340">
    <property type="entry name" value="DUF740"/>
    <property type="match status" value="2"/>
</dbReference>
<gene>
    <name evidence="2" type="ORF">MERR_LOCUS49040</name>
</gene>
<feature type="compositionally biased region" description="Gly residues" evidence="1">
    <location>
        <begin position="589"/>
        <end position="601"/>
    </location>
</feature>
<feature type="compositionally biased region" description="Acidic residues" evidence="1">
    <location>
        <begin position="171"/>
        <end position="185"/>
    </location>
</feature>
<reference evidence="2" key="1">
    <citation type="submission" date="2020-01" db="EMBL/GenBank/DDBJ databases">
        <authorList>
            <person name="Mishra B."/>
        </authorList>
    </citation>
    <scope>NUCLEOTIDE SEQUENCE [LARGE SCALE GENOMIC DNA]</scope>
</reference>
<dbReference type="OrthoDB" id="758624at2759"/>
<keyword evidence="3" id="KW-1185">Reference proteome</keyword>
<dbReference type="EMBL" id="CACVBM020001895">
    <property type="protein sequence ID" value="CAA7061804.1"/>
    <property type="molecule type" value="Genomic_DNA"/>
</dbReference>
<feature type="region of interest" description="Disordered" evidence="1">
    <location>
        <begin position="587"/>
        <end position="613"/>
    </location>
</feature>
<feature type="region of interest" description="Disordered" evidence="1">
    <location>
        <begin position="154"/>
        <end position="220"/>
    </location>
</feature>
<comment type="caution">
    <text evidence="2">The sequence shown here is derived from an EMBL/GenBank/DDBJ whole genome shotgun (WGS) entry which is preliminary data.</text>
</comment>
<evidence type="ECO:0000313" key="2">
    <source>
        <dbReference type="EMBL" id="CAA7061804.1"/>
    </source>
</evidence>
<name>A0A6D2LN75_9BRAS</name>
<accession>A0A6D2LN75</accession>
<feature type="compositionally biased region" description="Low complexity" evidence="1">
    <location>
        <begin position="545"/>
        <end position="554"/>
    </location>
</feature>
<feature type="compositionally biased region" description="Acidic residues" evidence="1">
    <location>
        <begin position="207"/>
        <end position="220"/>
    </location>
</feature>